<dbReference type="AlphaFoldDB" id="A0A371DGB7"/>
<sequence length="73" mass="7689">MRGPFCACRMRVWSWSSPARSCGSSANANRPTDLGLAHRVSLASFAMFAPASSWSVDVAPALQLLSAASCVSQ</sequence>
<dbReference type="Proteomes" id="UP000256964">
    <property type="component" value="Unassembled WGS sequence"/>
</dbReference>
<accession>A0A371DGB7</accession>
<evidence type="ECO:0000313" key="2">
    <source>
        <dbReference type="Proteomes" id="UP000256964"/>
    </source>
</evidence>
<name>A0A371DGB7_9APHY</name>
<protein>
    <submittedName>
        <fullName evidence="1">Uncharacterized protein</fullName>
    </submittedName>
</protein>
<keyword evidence="2" id="KW-1185">Reference proteome</keyword>
<evidence type="ECO:0000313" key="1">
    <source>
        <dbReference type="EMBL" id="RDX51590.1"/>
    </source>
</evidence>
<gene>
    <name evidence="1" type="ORF">OH76DRAFT_303729</name>
</gene>
<proteinExistence type="predicted"/>
<dbReference type="EMBL" id="KZ857394">
    <property type="protein sequence ID" value="RDX51590.1"/>
    <property type="molecule type" value="Genomic_DNA"/>
</dbReference>
<reference evidence="1 2" key="1">
    <citation type="journal article" date="2018" name="Biotechnol. Biofuels">
        <title>Integrative visual omics of the white-rot fungus Polyporus brumalis exposes the biotechnological potential of its oxidative enzymes for delignifying raw plant biomass.</title>
        <authorList>
            <person name="Miyauchi S."/>
            <person name="Rancon A."/>
            <person name="Drula E."/>
            <person name="Hage H."/>
            <person name="Chaduli D."/>
            <person name="Favel A."/>
            <person name="Grisel S."/>
            <person name="Henrissat B."/>
            <person name="Herpoel-Gimbert I."/>
            <person name="Ruiz-Duenas F.J."/>
            <person name="Chevret D."/>
            <person name="Hainaut M."/>
            <person name="Lin J."/>
            <person name="Wang M."/>
            <person name="Pangilinan J."/>
            <person name="Lipzen A."/>
            <person name="Lesage-Meessen L."/>
            <person name="Navarro D."/>
            <person name="Riley R."/>
            <person name="Grigoriev I.V."/>
            <person name="Zhou S."/>
            <person name="Raouche S."/>
            <person name="Rosso M.N."/>
        </authorList>
    </citation>
    <scope>NUCLEOTIDE SEQUENCE [LARGE SCALE GENOMIC DNA]</scope>
    <source>
        <strain evidence="1 2">BRFM 1820</strain>
    </source>
</reference>
<organism evidence="1 2">
    <name type="scientific">Lentinus brumalis</name>
    <dbReference type="NCBI Taxonomy" id="2498619"/>
    <lineage>
        <taxon>Eukaryota</taxon>
        <taxon>Fungi</taxon>
        <taxon>Dikarya</taxon>
        <taxon>Basidiomycota</taxon>
        <taxon>Agaricomycotina</taxon>
        <taxon>Agaricomycetes</taxon>
        <taxon>Polyporales</taxon>
        <taxon>Polyporaceae</taxon>
        <taxon>Lentinus</taxon>
    </lineage>
</organism>